<dbReference type="EMBL" id="NPDT01000001">
    <property type="protein sequence ID" value="PJZ66635.1"/>
    <property type="molecule type" value="Genomic_DNA"/>
</dbReference>
<evidence type="ECO:0000313" key="2">
    <source>
        <dbReference type="Proteomes" id="UP000231912"/>
    </source>
</evidence>
<comment type="caution">
    <text evidence="1">The sequence shown here is derived from an EMBL/GenBank/DDBJ whole genome shotgun (WGS) entry which is preliminary data.</text>
</comment>
<organism evidence="1 2">
    <name type="scientific">Leptospira wolffii</name>
    <dbReference type="NCBI Taxonomy" id="409998"/>
    <lineage>
        <taxon>Bacteria</taxon>
        <taxon>Pseudomonadati</taxon>
        <taxon>Spirochaetota</taxon>
        <taxon>Spirochaetia</taxon>
        <taxon>Leptospirales</taxon>
        <taxon>Leptospiraceae</taxon>
        <taxon>Leptospira</taxon>
    </lineage>
</organism>
<dbReference type="Proteomes" id="UP000231912">
    <property type="component" value="Unassembled WGS sequence"/>
</dbReference>
<dbReference type="InterPro" id="IPR011458">
    <property type="entry name" value="DUF1564"/>
</dbReference>
<evidence type="ECO:0000313" key="1">
    <source>
        <dbReference type="EMBL" id="PJZ66635.1"/>
    </source>
</evidence>
<dbReference type="RefSeq" id="WP_100757256.1">
    <property type="nucleotide sequence ID" value="NZ_NPDT01000001.1"/>
</dbReference>
<name>A0A2M9ZDZ5_9LEPT</name>
<reference evidence="1 2" key="1">
    <citation type="submission" date="2017-07" db="EMBL/GenBank/DDBJ databases">
        <title>Leptospira spp. isolated from tropical soils.</title>
        <authorList>
            <person name="Thibeaux R."/>
            <person name="Iraola G."/>
            <person name="Ferres I."/>
            <person name="Bierque E."/>
            <person name="Girault D."/>
            <person name="Soupe-Gilbert M.-E."/>
            <person name="Picardeau M."/>
            <person name="Goarant C."/>
        </authorList>
    </citation>
    <scope>NUCLEOTIDE SEQUENCE [LARGE SCALE GENOMIC DNA]</scope>
    <source>
        <strain evidence="1 2">FH2-C-A2</strain>
    </source>
</reference>
<dbReference type="AlphaFoldDB" id="A0A2M9ZDZ5"/>
<accession>A0A2M9ZDZ5</accession>
<dbReference type="Pfam" id="PF07600">
    <property type="entry name" value="DUF1564"/>
    <property type="match status" value="1"/>
</dbReference>
<proteinExistence type="predicted"/>
<gene>
    <name evidence="1" type="ORF">CH371_00535</name>
</gene>
<protein>
    <submittedName>
        <fullName evidence="1">Uncharacterized protein</fullName>
    </submittedName>
</protein>
<sequence>MKWKLIVNPKPLKARSSKSQSIPDTLPVCTLILSNVLYKRFRKNWKGTRSGARCLNELLSLYASELEKRKTFNPDPLILKYQRKKLRTGNEWSRLNFRPSASDWGRLGLLARKHGVSRCYLFSYLLERYFSGESEPKSASKKVA</sequence>